<evidence type="ECO:0000256" key="1">
    <source>
        <dbReference type="SAM" id="SignalP"/>
    </source>
</evidence>
<dbReference type="Proteomes" id="UP001187221">
    <property type="component" value="Unassembled WGS sequence"/>
</dbReference>
<proteinExistence type="predicted"/>
<protein>
    <submittedName>
        <fullName evidence="2">Uncharacterized protein</fullName>
    </submittedName>
</protein>
<accession>A0ABQ6P7R5</accession>
<feature type="signal peptide" evidence="1">
    <location>
        <begin position="1"/>
        <end position="26"/>
    </location>
</feature>
<organism evidence="2 3">
    <name type="scientific">Novosphingobium pituita</name>
    <dbReference type="NCBI Taxonomy" id="3056842"/>
    <lineage>
        <taxon>Bacteria</taxon>
        <taxon>Pseudomonadati</taxon>
        <taxon>Pseudomonadota</taxon>
        <taxon>Alphaproteobacteria</taxon>
        <taxon>Sphingomonadales</taxon>
        <taxon>Sphingomonadaceae</taxon>
        <taxon>Novosphingobium</taxon>
    </lineage>
</organism>
<reference evidence="2 3" key="1">
    <citation type="submission" date="2023-06" db="EMBL/GenBank/DDBJ databases">
        <title>Draft genome sequence of Novosphingobium sp. strain IK01.</title>
        <authorList>
            <person name="Hatamoto M."/>
            <person name="Ikarashi T."/>
            <person name="Yamaguchi T."/>
        </authorList>
    </citation>
    <scope>NUCLEOTIDE SEQUENCE [LARGE SCALE GENOMIC DNA]</scope>
    <source>
        <strain evidence="2 3">IK01</strain>
    </source>
</reference>
<evidence type="ECO:0000313" key="3">
    <source>
        <dbReference type="Proteomes" id="UP001187221"/>
    </source>
</evidence>
<dbReference type="RefSeq" id="WP_317974602.1">
    <property type="nucleotide sequence ID" value="NZ_BTFW01000001.1"/>
</dbReference>
<sequence>MTKLARLLAVSLAVGGLALAGPAVQAKPRLTPQEQLDKALAGREAGKPVDCIYMPTVSRSQIFEGIGILYDAGSTLYLQKPRLGADQLRSDDILVTRLTSAQLCSVDTIQLRDRTSGFWRGFVGLDKFVPYTRPPKDKTPAPVAPKPAG</sequence>
<keyword evidence="3" id="KW-1185">Reference proteome</keyword>
<gene>
    <name evidence="2" type="ORF">NUTIK01_16180</name>
</gene>
<dbReference type="EMBL" id="BTFW01000001">
    <property type="protein sequence ID" value="GMM60841.1"/>
    <property type="molecule type" value="Genomic_DNA"/>
</dbReference>
<name>A0ABQ6P7R5_9SPHN</name>
<comment type="caution">
    <text evidence="2">The sequence shown here is derived from an EMBL/GenBank/DDBJ whole genome shotgun (WGS) entry which is preliminary data.</text>
</comment>
<evidence type="ECO:0000313" key="2">
    <source>
        <dbReference type="EMBL" id="GMM60841.1"/>
    </source>
</evidence>
<feature type="chain" id="PRO_5046065993" evidence="1">
    <location>
        <begin position="27"/>
        <end position="149"/>
    </location>
</feature>
<keyword evidence="1" id="KW-0732">Signal</keyword>